<dbReference type="EMBL" id="MFHQ01000030">
    <property type="protein sequence ID" value="OGF74036.1"/>
    <property type="molecule type" value="Genomic_DNA"/>
</dbReference>
<dbReference type="InterPro" id="IPR016181">
    <property type="entry name" value="Acyl_CoA_acyltransferase"/>
</dbReference>
<dbReference type="Gene3D" id="3.40.50.620">
    <property type="entry name" value="HUPs"/>
    <property type="match status" value="1"/>
</dbReference>
<dbReference type="STRING" id="1798338.A3J56_01705"/>
<evidence type="ECO:0000313" key="3">
    <source>
        <dbReference type="Proteomes" id="UP000178406"/>
    </source>
</evidence>
<dbReference type="AlphaFoldDB" id="A0A1F5WEI6"/>
<dbReference type="InterPro" id="IPR003848">
    <property type="entry name" value="DUF218"/>
</dbReference>
<dbReference type="CDD" id="cd06259">
    <property type="entry name" value="YdcF-like"/>
    <property type="match status" value="1"/>
</dbReference>
<dbReference type="Pfam" id="PF13302">
    <property type="entry name" value="Acetyltransf_3"/>
    <property type="match status" value="1"/>
</dbReference>
<proteinExistence type="predicted"/>
<feature type="domain" description="N-acetyltransferase" evidence="1">
    <location>
        <begin position="212"/>
        <end position="365"/>
    </location>
</feature>
<dbReference type="Proteomes" id="UP000178406">
    <property type="component" value="Unassembled WGS sequence"/>
</dbReference>
<dbReference type="PANTHER" id="PTHR43328">
    <property type="entry name" value="ACETYLTRANSFERASE-RELATED"/>
    <property type="match status" value="1"/>
</dbReference>
<dbReference type="Gene3D" id="3.40.630.30">
    <property type="match status" value="1"/>
</dbReference>
<dbReference type="SUPFAM" id="SSF55729">
    <property type="entry name" value="Acyl-CoA N-acyltransferases (Nat)"/>
    <property type="match status" value="1"/>
</dbReference>
<dbReference type="PANTHER" id="PTHR43328:SF1">
    <property type="entry name" value="N-ACETYLTRANSFERASE DOMAIN-CONTAINING PROTEIN"/>
    <property type="match status" value="1"/>
</dbReference>
<dbReference type="GO" id="GO:0016747">
    <property type="term" value="F:acyltransferase activity, transferring groups other than amino-acyl groups"/>
    <property type="evidence" value="ECO:0007669"/>
    <property type="project" value="InterPro"/>
</dbReference>
<evidence type="ECO:0000313" key="2">
    <source>
        <dbReference type="EMBL" id="OGF74036.1"/>
    </source>
</evidence>
<evidence type="ECO:0000259" key="1">
    <source>
        <dbReference type="PROSITE" id="PS51186"/>
    </source>
</evidence>
<dbReference type="InterPro" id="IPR014729">
    <property type="entry name" value="Rossmann-like_a/b/a_fold"/>
</dbReference>
<reference evidence="2 3" key="1">
    <citation type="journal article" date="2016" name="Nat. Commun.">
        <title>Thousands of microbial genomes shed light on interconnected biogeochemical processes in an aquifer system.</title>
        <authorList>
            <person name="Anantharaman K."/>
            <person name="Brown C.T."/>
            <person name="Hug L.A."/>
            <person name="Sharon I."/>
            <person name="Castelle C.J."/>
            <person name="Probst A.J."/>
            <person name="Thomas B.C."/>
            <person name="Singh A."/>
            <person name="Wilkins M.J."/>
            <person name="Karaoz U."/>
            <person name="Brodie E.L."/>
            <person name="Williams K.H."/>
            <person name="Hubbard S.S."/>
            <person name="Banfield J.F."/>
        </authorList>
    </citation>
    <scope>NUCLEOTIDE SEQUENCE [LARGE SCALE GENOMIC DNA]</scope>
</reference>
<organism evidence="2 3">
    <name type="scientific">Candidatus Giovannonibacteria bacterium RIFCSPHIGHO2_02_FULL_46_20</name>
    <dbReference type="NCBI Taxonomy" id="1798338"/>
    <lineage>
        <taxon>Bacteria</taxon>
        <taxon>Candidatus Giovannoniibacteriota</taxon>
    </lineage>
</organism>
<sequence>MKRFDAIFVLGGRLVQNVDGSWRTTNFEERDQKNAFGDRLRVCAAPYLLKTFQDTNTAPIIIVSGSAGKLVDKGAPPVAVVMAHELEELGVSHDRILQETESNSTYEQLQALIVLMKKRGWHRVMIFSNRWHLDRVRAMIVHAQPLSCLTELLNSGDIVLESAEEVLCIHAKDEWKKTIDSAYKTRHMQEIVAAEQKGVQDIEAGKYQFSFLRLRKAMITDSDFLFNLRNEESVRAASWSTDPIPFETHQAWMSRLLANSNRELFVAEAEGVPAGQIHYDFDDASTFAEVGISFSRKYRGKGFGSEALQRTATVVFSNHPLVTTLYAHIKPDNAGSAGSFAKAGYQKTNKTEYEGHPCIEMTKTR</sequence>
<accession>A0A1F5WEI6</accession>
<dbReference type="Pfam" id="PF02698">
    <property type="entry name" value="DUF218"/>
    <property type="match status" value="1"/>
</dbReference>
<dbReference type="InterPro" id="IPR000182">
    <property type="entry name" value="GNAT_dom"/>
</dbReference>
<comment type="caution">
    <text evidence="2">The sequence shown here is derived from an EMBL/GenBank/DDBJ whole genome shotgun (WGS) entry which is preliminary data.</text>
</comment>
<dbReference type="PROSITE" id="PS51186">
    <property type="entry name" value="GNAT"/>
    <property type="match status" value="1"/>
</dbReference>
<protein>
    <recommendedName>
        <fullName evidence="1">N-acetyltransferase domain-containing protein</fullName>
    </recommendedName>
</protein>
<gene>
    <name evidence="2" type="ORF">A3J56_01705</name>
</gene>
<name>A0A1F5WEI6_9BACT</name>